<dbReference type="PANTHER" id="PTHR48090">
    <property type="entry name" value="UNDECAPRENYL-PHOSPHATE 4-DEOXY-4-FORMAMIDO-L-ARABINOSE TRANSFERASE-RELATED"/>
    <property type="match status" value="1"/>
</dbReference>
<sequence length="119" mass="13253">MALEVSIVIPCLNEEETLPICIKKAQGTFIKHNIRGEVIVSDNGSSDNSVKIAESLEARVVHQPLKGYGYALRKGIEEANGKYLIMGDSDNSYDFSDIFRFIKLLRNGYDLVMGTRKKG</sequence>
<evidence type="ECO:0000259" key="1">
    <source>
        <dbReference type="Pfam" id="PF00535"/>
    </source>
</evidence>
<dbReference type="PANTHER" id="PTHR48090:SF7">
    <property type="entry name" value="RFBJ PROTEIN"/>
    <property type="match status" value="1"/>
</dbReference>
<dbReference type="EMBL" id="BARS01053650">
    <property type="protein sequence ID" value="GAG52856.1"/>
    <property type="molecule type" value="Genomic_DNA"/>
</dbReference>
<dbReference type="AlphaFoldDB" id="X0ZXT7"/>
<accession>X0ZXT7</accession>
<gene>
    <name evidence="2" type="ORF">S01H1_79565</name>
</gene>
<proteinExistence type="predicted"/>
<dbReference type="Gene3D" id="3.90.550.10">
    <property type="entry name" value="Spore Coat Polysaccharide Biosynthesis Protein SpsA, Chain A"/>
    <property type="match status" value="1"/>
</dbReference>
<organism evidence="2">
    <name type="scientific">marine sediment metagenome</name>
    <dbReference type="NCBI Taxonomy" id="412755"/>
    <lineage>
        <taxon>unclassified sequences</taxon>
        <taxon>metagenomes</taxon>
        <taxon>ecological metagenomes</taxon>
    </lineage>
</organism>
<dbReference type="Pfam" id="PF00535">
    <property type="entry name" value="Glycos_transf_2"/>
    <property type="match status" value="1"/>
</dbReference>
<name>X0ZXT7_9ZZZZ</name>
<reference evidence="2" key="1">
    <citation type="journal article" date="2014" name="Front. Microbiol.">
        <title>High frequency of phylogenetically diverse reductive dehalogenase-homologous genes in deep subseafloor sedimentary metagenomes.</title>
        <authorList>
            <person name="Kawai M."/>
            <person name="Futagami T."/>
            <person name="Toyoda A."/>
            <person name="Takaki Y."/>
            <person name="Nishi S."/>
            <person name="Hori S."/>
            <person name="Arai W."/>
            <person name="Tsubouchi T."/>
            <person name="Morono Y."/>
            <person name="Uchiyama I."/>
            <person name="Ito T."/>
            <person name="Fujiyama A."/>
            <person name="Inagaki F."/>
            <person name="Takami H."/>
        </authorList>
    </citation>
    <scope>NUCLEOTIDE SEQUENCE</scope>
    <source>
        <strain evidence="2">Expedition CK06-06</strain>
    </source>
</reference>
<dbReference type="InterPro" id="IPR050256">
    <property type="entry name" value="Glycosyltransferase_2"/>
</dbReference>
<feature type="domain" description="Glycosyltransferase 2-like" evidence="1">
    <location>
        <begin position="6"/>
        <end position="117"/>
    </location>
</feature>
<dbReference type="InterPro" id="IPR001173">
    <property type="entry name" value="Glyco_trans_2-like"/>
</dbReference>
<dbReference type="InterPro" id="IPR029044">
    <property type="entry name" value="Nucleotide-diphossugar_trans"/>
</dbReference>
<dbReference type="SUPFAM" id="SSF53448">
    <property type="entry name" value="Nucleotide-diphospho-sugar transferases"/>
    <property type="match status" value="1"/>
</dbReference>
<evidence type="ECO:0000313" key="2">
    <source>
        <dbReference type="EMBL" id="GAG52856.1"/>
    </source>
</evidence>
<feature type="non-terminal residue" evidence="2">
    <location>
        <position position="119"/>
    </location>
</feature>
<dbReference type="CDD" id="cd04179">
    <property type="entry name" value="DPM_DPG-synthase_like"/>
    <property type="match status" value="1"/>
</dbReference>
<comment type="caution">
    <text evidence="2">The sequence shown here is derived from an EMBL/GenBank/DDBJ whole genome shotgun (WGS) entry which is preliminary data.</text>
</comment>
<protein>
    <recommendedName>
        <fullName evidence="1">Glycosyltransferase 2-like domain-containing protein</fullName>
    </recommendedName>
</protein>